<sequence length="80" mass="8188">MFVKIVSMVTSGMTISLVDMFPAEMRASAGAMAYNTGTALFGGTALLIGTALSSWSGSALILVCYVAAVAILSFISIGLF</sequence>
<feature type="transmembrane region" description="Helical" evidence="1">
    <location>
        <begin position="59"/>
        <end position="79"/>
    </location>
</feature>
<evidence type="ECO:0000256" key="1">
    <source>
        <dbReference type="SAM" id="Phobius"/>
    </source>
</evidence>
<keyword evidence="1" id="KW-0812">Transmembrane</keyword>
<accession>A0ABX3ULV1</accession>
<keyword evidence="1" id="KW-1133">Transmembrane helix</keyword>
<feature type="transmembrane region" description="Helical" evidence="1">
    <location>
        <begin position="32"/>
        <end position="52"/>
    </location>
</feature>
<gene>
    <name evidence="2" type="ORF">HA46_19725</name>
</gene>
<protein>
    <recommendedName>
        <fullName evidence="4">Major facilitator superfamily (MFS) profile domain-containing protein</fullName>
    </recommendedName>
</protein>
<evidence type="ECO:0008006" key="4">
    <source>
        <dbReference type="Google" id="ProtNLM"/>
    </source>
</evidence>
<keyword evidence="3" id="KW-1185">Reference proteome</keyword>
<evidence type="ECO:0000313" key="3">
    <source>
        <dbReference type="Proteomes" id="UP000193785"/>
    </source>
</evidence>
<organism evidence="2 3">
    <name type="scientific">Pantoea septica</name>
    <dbReference type="NCBI Taxonomy" id="472695"/>
    <lineage>
        <taxon>Bacteria</taxon>
        <taxon>Pseudomonadati</taxon>
        <taxon>Pseudomonadota</taxon>
        <taxon>Gammaproteobacteria</taxon>
        <taxon>Enterobacterales</taxon>
        <taxon>Erwiniaceae</taxon>
        <taxon>Pantoea</taxon>
    </lineage>
</organism>
<proteinExistence type="predicted"/>
<evidence type="ECO:0000313" key="2">
    <source>
        <dbReference type="EMBL" id="ORM90410.1"/>
    </source>
</evidence>
<dbReference type="Proteomes" id="UP000193785">
    <property type="component" value="Unassembled WGS sequence"/>
</dbReference>
<reference evidence="2 3" key="1">
    <citation type="journal article" date="2017" name="Antonie Van Leeuwenhoek">
        <title>Phylogenomic resolution of the bacterial genus Pantoea and its relationship with Erwinia and Tatumella.</title>
        <authorList>
            <person name="Palmer M."/>
            <person name="Steenkamp E.T."/>
            <person name="Coetzee M.P."/>
            <person name="Chan W.Y."/>
            <person name="van Zyl E."/>
            <person name="De Maayer P."/>
            <person name="Coutinho T.A."/>
            <person name="Blom J."/>
            <person name="Smits T.H."/>
            <person name="Duffy B."/>
            <person name="Venter S.N."/>
        </authorList>
    </citation>
    <scope>NUCLEOTIDE SEQUENCE [LARGE SCALE GENOMIC DNA]</scope>
    <source>
        <strain evidence="2 3">LMG 5345</strain>
    </source>
</reference>
<dbReference type="EMBL" id="MLJJ01000066">
    <property type="protein sequence ID" value="ORM90410.1"/>
    <property type="molecule type" value="Genomic_DNA"/>
</dbReference>
<name>A0ABX3ULV1_9GAMM</name>
<keyword evidence="1" id="KW-0472">Membrane</keyword>
<comment type="caution">
    <text evidence="2">The sequence shown here is derived from an EMBL/GenBank/DDBJ whole genome shotgun (WGS) entry which is preliminary data.</text>
</comment>